<reference evidence="1" key="2">
    <citation type="journal article" date="2015" name="Fish Shellfish Immunol.">
        <title>Early steps in the European eel (Anguilla anguilla)-Vibrio vulnificus interaction in the gills: Role of the RtxA13 toxin.</title>
        <authorList>
            <person name="Callol A."/>
            <person name="Pajuelo D."/>
            <person name="Ebbesson L."/>
            <person name="Teles M."/>
            <person name="MacKenzie S."/>
            <person name="Amaro C."/>
        </authorList>
    </citation>
    <scope>NUCLEOTIDE SEQUENCE</scope>
</reference>
<evidence type="ECO:0000313" key="1">
    <source>
        <dbReference type="EMBL" id="JAH38234.1"/>
    </source>
</evidence>
<accession>A0A0E9SA34</accession>
<protein>
    <submittedName>
        <fullName evidence="1">Uncharacterized protein</fullName>
    </submittedName>
</protein>
<name>A0A0E9SA34_ANGAN</name>
<sequence>MWVKPEMFFLHKRHMLYQLPSAVTNGKTVDRVTSLKVTLGKQM</sequence>
<organism evidence="1">
    <name type="scientific">Anguilla anguilla</name>
    <name type="common">European freshwater eel</name>
    <name type="synonym">Muraena anguilla</name>
    <dbReference type="NCBI Taxonomy" id="7936"/>
    <lineage>
        <taxon>Eukaryota</taxon>
        <taxon>Metazoa</taxon>
        <taxon>Chordata</taxon>
        <taxon>Craniata</taxon>
        <taxon>Vertebrata</taxon>
        <taxon>Euteleostomi</taxon>
        <taxon>Actinopterygii</taxon>
        <taxon>Neopterygii</taxon>
        <taxon>Teleostei</taxon>
        <taxon>Anguilliformes</taxon>
        <taxon>Anguillidae</taxon>
        <taxon>Anguilla</taxon>
    </lineage>
</organism>
<reference evidence="1" key="1">
    <citation type="submission" date="2014-11" db="EMBL/GenBank/DDBJ databases">
        <authorList>
            <person name="Amaro Gonzalez C."/>
        </authorList>
    </citation>
    <scope>NUCLEOTIDE SEQUENCE</scope>
</reference>
<dbReference type="AlphaFoldDB" id="A0A0E9SA34"/>
<dbReference type="EMBL" id="GBXM01070343">
    <property type="protein sequence ID" value="JAH38234.1"/>
    <property type="molecule type" value="Transcribed_RNA"/>
</dbReference>
<proteinExistence type="predicted"/>